<feature type="domain" description="GST N-terminal" evidence="8">
    <location>
        <begin position="4"/>
        <end position="86"/>
    </location>
</feature>
<evidence type="ECO:0000259" key="8">
    <source>
        <dbReference type="PROSITE" id="PS50404"/>
    </source>
</evidence>
<keyword evidence="7" id="KW-0585">Phenylalanine catabolism</keyword>
<dbReference type="OrthoDB" id="202840at2759"/>
<proteinExistence type="inferred from homology"/>
<dbReference type="InterPro" id="IPR034330">
    <property type="entry name" value="GST_Zeta_C"/>
</dbReference>
<organism evidence="10 11">
    <name type="scientific">Haemonchus contortus</name>
    <name type="common">Barber pole worm</name>
    <dbReference type="NCBI Taxonomy" id="6289"/>
    <lineage>
        <taxon>Eukaryota</taxon>
        <taxon>Metazoa</taxon>
        <taxon>Ecdysozoa</taxon>
        <taxon>Nematoda</taxon>
        <taxon>Chromadorea</taxon>
        <taxon>Rhabditida</taxon>
        <taxon>Rhabditina</taxon>
        <taxon>Rhabditomorpha</taxon>
        <taxon>Strongyloidea</taxon>
        <taxon>Trichostrongylidae</taxon>
        <taxon>Haemonchus</taxon>
    </lineage>
</organism>
<dbReference type="FunFam" id="1.20.1050.10:FF:000017">
    <property type="entry name" value="Maleylacetoacetate isomerase"/>
    <property type="match status" value="1"/>
</dbReference>
<dbReference type="Proteomes" id="UP000025227">
    <property type="component" value="Unplaced"/>
</dbReference>
<dbReference type="Pfam" id="PF13409">
    <property type="entry name" value="GST_N_2"/>
    <property type="match status" value="1"/>
</dbReference>
<dbReference type="GO" id="GO:0016034">
    <property type="term" value="F:maleylacetoacetate isomerase activity"/>
    <property type="evidence" value="ECO:0007669"/>
    <property type="project" value="UniProtKB-EC"/>
</dbReference>
<comment type="similarity">
    <text evidence="4">Belongs to the GST superfamily. Zeta family.</text>
</comment>
<evidence type="ECO:0000256" key="3">
    <source>
        <dbReference type="ARBA" id="ARBA00004671"/>
    </source>
</evidence>
<sequence length="219" mass="24591">MSSSKPVLYSYWRSSCSWRVRIALNLKKIDYEYKAVNLLTTDYLDDPDFRAVNPSRKLPALVIDGVNLTESLAIMEYLDEKYPDRFPLLPKDPVMRAHARAIALQVASNIQPLQNNAVVKFLNAEKPGYGQKWAVHWITRGLGDLEEMVSRTTGGKYAVGDQISIADICIPSILYNAKRFGIDVSAYSKLCMIDAETAKVPEFQAAHPDRQPDANPEAK</sequence>
<evidence type="ECO:0000259" key="9">
    <source>
        <dbReference type="PROSITE" id="PS50405"/>
    </source>
</evidence>
<comment type="cofactor">
    <cofactor evidence="2">
        <name>glutathione</name>
        <dbReference type="ChEBI" id="CHEBI:57925"/>
    </cofactor>
</comment>
<dbReference type="InterPro" id="IPR005955">
    <property type="entry name" value="GST_Zeta"/>
</dbReference>
<dbReference type="PROSITE" id="PS50405">
    <property type="entry name" value="GST_CTER"/>
    <property type="match status" value="1"/>
</dbReference>
<comment type="catalytic activity">
    <reaction evidence="1">
        <text>4-maleylacetoacetate = 4-fumarylacetoacetate</text>
        <dbReference type="Rhea" id="RHEA:14817"/>
        <dbReference type="ChEBI" id="CHEBI:17105"/>
        <dbReference type="ChEBI" id="CHEBI:18034"/>
        <dbReference type="EC" id="5.2.1.2"/>
    </reaction>
</comment>
<feature type="domain" description="GST C-terminal" evidence="9">
    <location>
        <begin position="92"/>
        <end position="216"/>
    </location>
</feature>
<dbReference type="InterPro" id="IPR036249">
    <property type="entry name" value="Thioredoxin-like_sf"/>
</dbReference>
<dbReference type="GO" id="GO:0005739">
    <property type="term" value="C:mitochondrion"/>
    <property type="evidence" value="ECO:0007669"/>
    <property type="project" value="TreeGrafter"/>
</dbReference>
<dbReference type="PANTHER" id="PTHR42673">
    <property type="entry name" value="MALEYLACETOACETATE ISOMERASE"/>
    <property type="match status" value="1"/>
</dbReference>
<dbReference type="InterPro" id="IPR004045">
    <property type="entry name" value="Glutathione_S-Trfase_N"/>
</dbReference>
<dbReference type="UniPathway" id="UPA00139">
    <property type="reaction ID" value="UER00340"/>
</dbReference>
<accession>A0A7I4Z174</accession>
<dbReference type="GO" id="GO:0006572">
    <property type="term" value="P:L-tyrosine catabolic process"/>
    <property type="evidence" value="ECO:0007669"/>
    <property type="project" value="UniProtKB-KW"/>
</dbReference>
<dbReference type="SUPFAM" id="SSF52833">
    <property type="entry name" value="Thioredoxin-like"/>
    <property type="match status" value="1"/>
</dbReference>
<dbReference type="Gene3D" id="1.20.1050.10">
    <property type="match status" value="1"/>
</dbReference>
<dbReference type="InterPro" id="IPR034333">
    <property type="entry name" value="GST_Zeta_N"/>
</dbReference>
<dbReference type="GO" id="GO:0006749">
    <property type="term" value="P:glutathione metabolic process"/>
    <property type="evidence" value="ECO:0007669"/>
    <property type="project" value="TreeGrafter"/>
</dbReference>
<evidence type="ECO:0000256" key="7">
    <source>
        <dbReference type="ARBA" id="ARBA00023232"/>
    </source>
</evidence>
<evidence type="ECO:0000256" key="1">
    <source>
        <dbReference type="ARBA" id="ARBA00001622"/>
    </source>
</evidence>
<dbReference type="InterPro" id="IPR010987">
    <property type="entry name" value="Glutathione-S-Trfase_C-like"/>
</dbReference>
<keyword evidence="6" id="KW-0828">Tyrosine catabolism</keyword>
<evidence type="ECO:0000313" key="11">
    <source>
        <dbReference type="WBParaSite" id="HCON_00167370-00001"/>
    </source>
</evidence>
<evidence type="ECO:0000256" key="6">
    <source>
        <dbReference type="ARBA" id="ARBA00022878"/>
    </source>
</evidence>
<evidence type="ECO:0000313" key="10">
    <source>
        <dbReference type="Proteomes" id="UP000025227"/>
    </source>
</evidence>
<dbReference type="InterPro" id="IPR040079">
    <property type="entry name" value="Glutathione_S-Trfase"/>
</dbReference>
<evidence type="ECO:0000256" key="2">
    <source>
        <dbReference type="ARBA" id="ARBA00001955"/>
    </source>
</evidence>
<dbReference type="Gene3D" id="3.40.30.10">
    <property type="entry name" value="Glutaredoxin"/>
    <property type="match status" value="1"/>
</dbReference>
<dbReference type="SFLD" id="SFLDG00358">
    <property type="entry name" value="Main_(cytGST)"/>
    <property type="match status" value="1"/>
</dbReference>
<dbReference type="PANTHER" id="PTHR42673:SF4">
    <property type="entry name" value="MALEYLACETOACETATE ISOMERASE"/>
    <property type="match status" value="1"/>
</dbReference>
<reference evidence="11" key="1">
    <citation type="submission" date="2020-12" db="UniProtKB">
        <authorList>
            <consortium name="WormBaseParasite"/>
        </authorList>
    </citation>
    <scope>IDENTIFICATION</scope>
    <source>
        <strain evidence="11">MHco3</strain>
    </source>
</reference>
<dbReference type="GO" id="GO:0006559">
    <property type="term" value="P:L-phenylalanine catabolic process"/>
    <property type="evidence" value="ECO:0007669"/>
    <property type="project" value="UniProtKB-UniPathway"/>
</dbReference>
<evidence type="ECO:0000256" key="4">
    <source>
        <dbReference type="ARBA" id="ARBA00010007"/>
    </source>
</evidence>
<protein>
    <recommendedName>
        <fullName evidence="5">maleylacetoacetate isomerase</fullName>
        <ecNumber evidence="5">5.2.1.2</ecNumber>
    </recommendedName>
</protein>
<dbReference type="WBParaSite" id="HCON_00167370-00001">
    <property type="protein sequence ID" value="HCON_00167370-00001"/>
    <property type="gene ID" value="HCON_00167370"/>
</dbReference>
<dbReference type="NCBIfam" id="TIGR01262">
    <property type="entry name" value="maiA"/>
    <property type="match status" value="1"/>
</dbReference>
<keyword evidence="10" id="KW-1185">Reference proteome</keyword>
<dbReference type="CDD" id="cd03191">
    <property type="entry name" value="GST_C_Zeta"/>
    <property type="match status" value="1"/>
</dbReference>
<dbReference type="EC" id="5.2.1.2" evidence="5"/>
<dbReference type="GO" id="GO:0004364">
    <property type="term" value="F:glutathione transferase activity"/>
    <property type="evidence" value="ECO:0007669"/>
    <property type="project" value="TreeGrafter"/>
</dbReference>
<dbReference type="OMA" id="VYNAHRF"/>
<name>A0A7I4Z174_HAECO</name>
<dbReference type="CDD" id="cd03042">
    <property type="entry name" value="GST_N_Zeta"/>
    <property type="match status" value="1"/>
</dbReference>
<dbReference type="AlphaFoldDB" id="A0A7I4Z174"/>
<evidence type="ECO:0000256" key="5">
    <source>
        <dbReference type="ARBA" id="ARBA00013199"/>
    </source>
</evidence>
<dbReference type="InterPro" id="IPR036282">
    <property type="entry name" value="Glutathione-S-Trfase_C_sf"/>
</dbReference>
<dbReference type="SFLD" id="SFLDS00019">
    <property type="entry name" value="Glutathione_Transferase_(cytos"/>
    <property type="match status" value="1"/>
</dbReference>
<dbReference type="SUPFAM" id="SSF47616">
    <property type="entry name" value="GST C-terminal domain-like"/>
    <property type="match status" value="1"/>
</dbReference>
<comment type="pathway">
    <text evidence="3">Amino-acid degradation; L-phenylalanine degradation; acetoacetate and fumarate from L-phenylalanine: step 5/6.</text>
</comment>
<dbReference type="PROSITE" id="PS50404">
    <property type="entry name" value="GST_NTER"/>
    <property type="match status" value="1"/>
</dbReference>